<dbReference type="InterPro" id="IPR019999">
    <property type="entry name" value="Anth_synth_I-like"/>
</dbReference>
<protein>
    <submittedName>
        <fullName evidence="3">Anthranilate synthase component 1</fullName>
    </submittedName>
</protein>
<dbReference type="InterPro" id="IPR006805">
    <property type="entry name" value="Anth_synth_I_N"/>
</dbReference>
<dbReference type="SUPFAM" id="SSF56322">
    <property type="entry name" value="ADC synthase"/>
    <property type="match status" value="1"/>
</dbReference>
<dbReference type="NCBIfam" id="NF006563">
    <property type="entry name" value="PRK09070.1"/>
    <property type="match status" value="1"/>
</dbReference>
<name>A0A450S917_9GAMM</name>
<reference evidence="3" key="1">
    <citation type="submission" date="2019-02" db="EMBL/GenBank/DDBJ databases">
        <authorList>
            <person name="Gruber-Vodicka R. H."/>
            <person name="Seah K. B. B."/>
        </authorList>
    </citation>
    <scope>NUCLEOTIDE SEQUENCE</scope>
    <source>
        <strain evidence="3">BECK_BZ106</strain>
    </source>
</reference>
<dbReference type="EMBL" id="CAADFD010000004">
    <property type="protein sequence ID" value="VFJ48502.1"/>
    <property type="molecule type" value="Genomic_DNA"/>
</dbReference>
<evidence type="ECO:0000259" key="1">
    <source>
        <dbReference type="Pfam" id="PF00425"/>
    </source>
</evidence>
<gene>
    <name evidence="3" type="ORF">BECKFW1821B_GA0114236_10043</name>
</gene>
<dbReference type="PANTHER" id="PTHR11236">
    <property type="entry name" value="AMINOBENZOATE/ANTHRANILATE SYNTHASE"/>
    <property type="match status" value="1"/>
</dbReference>
<dbReference type="InterPro" id="IPR005801">
    <property type="entry name" value="ADC_synthase"/>
</dbReference>
<dbReference type="InterPro" id="IPR015890">
    <property type="entry name" value="Chorismate_C"/>
</dbReference>
<accession>A0A450S917</accession>
<proteinExistence type="predicted"/>
<dbReference type="PANTHER" id="PTHR11236:SF9">
    <property type="entry name" value="ANTHRANILATE SYNTHASE COMPONENT 1"/>
    <property type="match status" value="1"/>
</dbReference>
<dbReference type="Pfam" id="PF04715">
    <property type="entry name" value="Anth_synt_I_N"/>
    <property type="match status" value="1"/>
</dbReference>
<feature type="domain" description="Chorismate-utilising enzyme C-terminal" evidence="1">
    <location>
        <begin position="241"/>
        <end position="495"/>
    </location>
</feature>
<evidence type="ECO:0000313" key="3">
    <source>
        <dbReference type="EMBL" id="VFJ48502.1"/>
    </source>
</evidence>
<organism evidence="3">
    <name type="scientific">Candidatus Kentrum sp. FW</name>
    <dbReference type="NCBI Taxonomy" id="2126338"/>
    <lineage>
        <taxon>Bacteria</taxon>
        <taxon>Pseudomonadati</taxon>
        <taxon>Pseudomonadota</taxon>
        <taxon>Gammaproteobacteria</taxon>
        <taxon>Candidatus Kentrum</taxon>
    </lineage>
</organism>
<dbReference type="GO" id="GO:0000162">
    <property type="term" value="P:L-tryptophan biosynthetic process"/>
    <property type="evidence" value="ECO:0007669"/>
    <property type="project" value="TreeGrafter"/>
</dbReference>
<sequence>MENHPPTTKRSRGVLWQEVDASPDLLLIHFDQPERYPFLLESTSYNIGHAADRNRYDILFAFPEEVLTLEYPDHRTMDGRKIPEPDFLDSLDAWFAEEQNNATTLYSLPPDIPFRGGWFLYLGYELAGQIEPVLYPHLTKNTDTSPVEAKFPIAAAWRIPAAIIRDKQKRKTILVTETHRASFLVKMERDLLSAGSGSTLSIPVTTPHTGNHGQFAETGHGNRDLQTAALLREPMQEDPFRQFLERIAKITRYIREGDVFQVNLSRGWRGLLREGITPAHVYDRIRRYNPAPFAGLATWNDFAIISSSPERLIHMHDGIVETRPIAGTHPRDQNPITDSKLSNALMAHPKERAEHIMLIDLERNDLGRICQHGSVEVDELMVLESYAHVHHIVSNIRGRLTPDATPGKILRAVFPGGTITGCPKVRCMEIINELEQVRRGPYTGTMGYLNRDGSADLNILIRTICQHDNRISLRAGSGIVADSSPERELRETCDKARGPLQALFGQ</sequence>
<dbReference type="AlphaFoldDB" id="A0A450S917"/>
<dbReference type="PRINTS" id="PR00095">
    <property type="entry name" value="ANTSNTHASEI"/>
</dbReference>
<dbReference type="Gene3D" id="3.60.120.10">
    <property type="entry name" value="Anthranilate synthase"/>
    <property type="match status" value="1"/>
</dbReference>
<feature type="domain" description="Anthranilate synthase component I N-terminal" evidence="2">
    <location>
        <begin position="30"/>
        <end position="172"/>
    </location>
</feature>
<evidence type="ECO:0000259" key="2">
    <source>
        <dbReference type="Pfam" id="PF04715"/>
    </source>
</evidence>
<dbReference type="Pfam" id="PF00425">
    <property type="entry name" value="Chorismate_bind"/>
    <property type="match status" value="1"/>
</dbReference>